<dbReference type="AlphaFoldDB" id="A0A3G7UAG4"/>
<dbReference type="Proteomes" id="UP000268696">
    <property type="component" value="Chromosome"/>
</dbReference>
<gene>
    <name evidence="2" type="ORF">C4K03_4178</name>
</gene>
<reference evidence="2 3" key="1">
    <citation type="submission" date="2018-03" db="EMBL/GenBank/DDBJ databases">
        <title>Diversity of phytobeneficial traits revealed by whole-genome analysis of worldwide-isolated phenazine-producing Pseudomonas spp.</title>
        <authorList>
            <person name="Biessy A."/>
            <person name="Novinscak A."/>
            <person name="Blom J."/>
            <person name="Leger G."/>
            <person name="Thomashow L.S."/>
            <person name="Cazorla F.M."/>
            <person name="Josic D."/>
            <person name="Filion M."/>
        </authorList>
    </citation>
    <scope>NUCLEOTIDE SEQUENCE [LARGE SCALE GENOMIC DNA]</scope>
    <source>
        <strain evidence="2 3">30B</strain>
    </source>
</reference>
<keyword evidence="1" id="KW-0472">Membrane</keyword>
<proteinExistence type="predicted"/>
<evidence type="ECO:0000256" key="1">
    <source>
        <dbReference type="SAM" id="Phobius"/>
    </source>
</evidence>
<keyword evidence="1" id="KW-0812">Transmembrane</keyword>
<dbReference type="EMBL" id="CP027754">
    <property type="protein sequence ID" value="AZE56325.1"/>
    <property type="molecule type" value="Genomic_DNA"/>
</dbReference>
<protein>
    <submittedName>
        <fullName evidence="2">Uncharacterized protein</fullName>
    </submittedName>
</protein>
<organism evidence="2 3">
    <name type="scientific">Pseudomonas synxantha</name>
    <dbReference type="NCBI Taxonomy" id="47883"/>
    <lineage>
        <taxon>Bacteria</taxon>
        <taxon>Pseudomonadati</taxon>
        <taxon>Pseudomonadota</taxon>
        <taxon>Gammaproteobacteria</taxon>
        <taxon>Pseudomonadales</taxon>
        <taxon>Pseudomonadaceae</taxon>
        <taxon>Pseudomonas</taxon>
    </lineage>
</organism>
<evidence type="ECO:0000313" key="3">
    <source>
        <dbReference type="Proteomes" id="UP000268696"/>
    </source>
</evidence>
<accession>A0A3G7UAG4</accession>
<keyword evidence="1" id="KW-1133">Transmembrane helix</keyword>
<feature type="transmembrane region" description="Helical" evidence="1">
    <location>
        <begin position="57"/>
        <end position="76"/>
    </location>
</feature>
<name>A0A3G7UAG4_9PSED</name>
<dbReference type="RefSeq" id="WP_124378681.1">
    <property type="nucleotide sequence ID" value="NZ_CP027754.1"/>
</dbReference>
<sequence>MSTIHRKQAPRHLAALFETGTQYSIYIVGPRVNVLKLTRFLPRFLKQRMGMRPKYHLFWFATPAGLCVAISANMAVRRIIDDFYKEAVKLCYVEGAHQMYLGGNKTKLTTTLAAFLLQYQSQKGIRTLGGSVISPTADQAAARMLAAR</sequence>
<evidence type="ECO:0000313" key="2">
    <source>
        <dbReference type="EMBL" id="AZE56325.1"/>
    </source>
</evidence>